<gene>
    <name evidence="4" type="ORF">DRJ26_01720</name>
</gene>
<evidence type="ECO:0000256" key="1">
    <source>
        <dbReference type="ARBA" id="ARBA00022741"/>
    </source>
</evidence>
<dbReference type="Gene3D" id="3.40.50.300">
    <property type="entry name" value="P-loop containing nucleotide triphosphate hydrolases"/>
    <property type="match status" value="1"/>
</dbReference>
<reference evidence="4 5" key="1">
    <citation type="submission" date="2018-06" db="EMBL/GenBank/DDBJ databases">
        <title>Extensive metabolic versatility and redundancy in microbially diverse, dynamic hydrothermal sediments.</title>
        <authorList>
            <person name="Dombrowski N."/>
            <person name="Teske A."/>
            <person name="Baker B.J."/>
        </authorList>
    </citation>
    <scope>NUCLEOTIDE SEQUENCE [LARGE SCALE GENOMIC DNA]</scope>
    <source>
        <strain evidence="4">B20_G2</strain>
    </source>
</reference>
<proteinExistence type="predicted"/>
<keyword evidence="2" id="KW-0067">ATP-binding</keyword>
<evidence type="ECO:0000313" key="4">
    <source>
        <dbReference type="EMBL" id="RLE54617.1"/>
    </source>
</evidence>
<dbReference type="EMBL" id="QMRA01000020">
    <property type="protein sequence ID" value="RLE54617.1"/>
    <property type="molecule type" value="Genomic_DNA"/>
</dbReference>
<dbReference type="PANTHER" id="PTHR43637:SF1">
    <property type="entry name" value="UPF0273 PROTEIN TM_0370"/>
    <property type="match status" value="1"/>
</dbReference>
<comment type="caution">
    <text evidence="4">The sequence shown here is derived from an EMBL/GenBank/DDBJ whole genome shotgun (WGS) entry which is preliminary data.</text>
</comment>
<evidence type="ECO:0000313" key="5">
    <source>
        <dbReference type="Proteomes" id="UP000269499"/>
    </source>
</evidence>
<dbReference type="GO" id="GO:0005524">
    <property type="term" value="F:ATP binding"/>
    <property type="evidence" value="ECO:0007669"/>
    <property type="project" value="UniProtKB-KW"/>
</dbReference>
<dbReference type="PANTHER" id="PTHR43637">
    <property type="entry name" value="UPF0273 PROTEIN TM_0370"/>
    <property type="match status" value="1"/>
</dbReference>
<organism evidence="4 5">
    <name type="scientific">Thermoproteota archaeon</name>
    <dbReference type="NCBI Taxonomy" id="2056631"/>
    <lineage>
        <taxon>Archaea</taxon>
        <taxon>Thermoproteota</taxon>
    </lineage>
</organism>
<dbReference type="InterPro" id="IPR014774">
    <property type="entry name" value="KaiC-like_dom"/>
</dbReference>
<evidence type="ECO:0000259" key="3">
    <source>
        <dbReference type="Pfam" id="PF06745"/>
    </source>
</evidence>
<dbReference type="InterPro" id="IPR027417">
    <property type="entry name" value="P-loop_NTPase"/>
</dbReference>
<name>A0A497F5G2_9CREN</name>
<protein>
    <recommendedName>
        <fullName evidence="3">KaiC-like domain-containing protein</fullName>
    </recommendedName>
</protein>
<keyword evidence="1" id="KW-0547">Nucleotide-binding</keyword>
<accession>A0A497F5G2</accession>
<feature type="domain" description="KaiC-like" evidence="3">
    <location>
        <begin position="5"/>
        <end position="210"/>
    </location>
</feature>
<evidence type="ECO:0000256" key="2">
    <source>
        <dbReference type="ARBA" id="ARBA00022840"/>
    </source>
</evidence>
<dbReference type="AlphaFoldDB" id="A0A497F5G2"/>
<dbReference type="Pfam" id="PF06745">
    <property type="entry name" value="ATPase"/>
    <property type="match status" value="1"/>
</dbReference>
<dbReference type="SUPFAM" id="SSF52540">
    <property type="entry name" value="P-loop containing nucleoside triphosphate hydrolases"/>
    <property type="match status" value="1"/>
</dbReference>
<dbReference type="Proteomes" id="UP000269499">
    <property type="component" value="Unassembled WGS sequence"/>
</dbReference>
<sequence>MKRKKIAIPGFSEMYGTIPDGSVILLLGEPGSGNDIFALQALYSHALENGKVAYLTADTYPEDIIEEMQAYGWDYNKVKSTWKFIDAYSTRNIKEKVEELITYAREGYWTTIDTITKMRENLSITEIVKITRKLREAAREGGGIHFLVAMKGEVDIKDERKIKRIADGLIEFTPLAEHDVGILRILKMRRRAGNWLTIPYRITQRGIEIETTMHIV</sequence>